<feature type="domain" description="UspA" evidence="2">
    <location>
        <begin position="158"/>
        <end position="309"/>
    </location>
</feature>
<dbReference type="PRINTS" id="PR01438">
    <property type="entry name" value="UNVRSLSTRESS"/>
</dbReference>
<comment type="similarity">
    <text evidence="1">Belongs to the universal stress protein A family.</text>
</comment>
<dbReference type="Proteomes" id="UP000321353">
    <property type="component" value="Chromosome"/>
</dbReference>
<dbReference type="Gene3D" id="3.40.50.620">
    <property type="entry name" value="HUPs"/>
    <property type="match status" value="2"/>
</dbReference>
<feature type="domain" description="UspA" evidence="2">
    <location>
        <begin position="1"/>
        <end position="143"/>
    </location>
</feature>
<dbReference type="InterPro" id="IPR014729">
    <property type="entry name" value="Rossmann-like_a/b/a_fold"/>
</dbReference>
<evidence type="ECO:0000259" key="2">
    <source>
        <dbReference type="Pfam" id="PF00582"/>
    </source>
</evidence>
<dbReference type="InterPro" id="IPR006015">
    <property type="entry name" value="Universal_stress_UspA"/>
</dbReference>
<organism evidence="3 4">
    <name type="scientific">Stieleria maiorica</name>
    <dbReference type="NCBI Taxonomy" id="2795974"/>
    <lineage>
        <taxon>Bacteria</taxon>
        <taxon>Pseudomonadati</taxon>
        <taxon>Planctomycetota</taxon>
        <taxon>Planctomycetia</taxon>
        <taxon>Pirellulales</taxon>
        <taxon>Pirellulaceae</taxon>
        <taxon>Stieleria</taxon>
    </lineage>
</organism>
<dbReference type="KEGG" id="smam:Mal15_18660"/>
<dbReference type="CDD" id="cd00293">
    <property type="entry name" value="USP-like"/>
    <property type="match status" value="2"/>
</dbReference>
<dbReference type="SUPFAM" id="SSF52402">
    <property type="entry name" value="Adenine nucleotide alpha hydrolases-like"/>
    <property type="match status" value="2"/>
</dbReference>
<name>A0A5B9M9B1_9BACT</name>
<keyword evidence="4" id="KW-1185">Reference proteome</keyword>
<dbReference type="PANTHER" id="PTHR46268:SF6">
    <property type="entry name" value="UNIVERSAL STRESS PROTEIN UP12"/>
    <property type="match status" value="1"/>
</dbReference>
<protein>
    <submittedName>
        <fullName evidence="3">Universal stress protein</fullName>
    </submittedName>
</protein>
<dbReference type="AlphaFoldDB" id="A0A5B9M9B1"/>
<reference evidence="3 4" key="1">
    <citation type="submission" date="2019-02" db="EMBL/GenBank/DDBJ databases">
        <title>Planctomycetal bacteria perform biofilm scaping via a novel small molecule.</title>
        <authorList>
            <person name="Jeske O."/>
            <person name="Boedeker C."/>
            <person name="Wiegand S."/>
            <person name="Breitling P."/>
            <person name="Kallscheuer N."/>
            <person name="Jogler M."/>
            <person name="Rohde M."/>
            <person name="Petersen J."/>
            <person name="Medema M.H."/>
            <person name="Surup F."/>
            <person name="Jogler C."/>
        </authorList>
    </citation>
    <scope>NUCLEOTIDE SEQUENCE [LARGE SCALE GENOMIC DNA]</scope>
    <source>
        <strain evidence="3 4">Mal15</strain>
    </source>
</reference>
<evidence type="ECO:0000313" key="3">
    <source>
        <dbReference type="EMBL" id="QEF97821.1"/>
    </source>
</evidence>
<evidence type="ECO:0000256" key="1">
    <source>
        <dbReference type="ARBA" id="ARBA00008791"/>
    </source>
</evidence>
<dbReference type="EMBL" id="CP036264">
    <property type="protein sequence ID" value="QEF97821.1"/>
    <property type="molecule type" value="Genomic_DNA"/>
</dbReference>
<accession>A0A5B9M9B1</accession>
<dbReference type="Pfam" id="PF00582">
    <property type="entry name" value="Usp"/>
    <property type="match status" value="2"/>
</dbReference>
<dbReference type="RefSeq" id="WP_147867441.1">
    <property type="nucleotide sequence ID" value="NZ_CP036264.1"/>
</dbReference>
<dbReference type="PANTHER" id="PTHR46268">
    <property type="entry name" value="STRESS RESPONSE PROTEIN NHAX"/>
    <property type="match status" value="1"/>
</dbReference>
<proteinExistence type="inferred from homology"/>
<sequence>MFRLVQVLLDGSSFAKHALPLAVGIARRDGATLHVVRVYVPIADIDLYKQGDLFANLDRELMEHAGNNLDAVVASIAETTGLHATAVQLKGPVVDMIARHASTSGADLLIMTTQGRGPLSRFWFGSVADSLVRQTSIPILVIRPQENAPDIAQPPSVRHVLIPLDGSALAEQALEPALTLGNADNSEFTLLRVVPTTLSDHDPISGRVKMGLGTSWHQQLHDLRRQLEAEAQDYLDQLAGRLRAQSLNVRTRLIAHEQTATAILDTASSLSVGAIALTPRGQGGLKRLLLGSVADKVIRGASMPVLICPPVDESKAFGDRAKSRG</sequence>
<evidence type="ECO:0000313" key="4">
    <source>
        <dbReference type="Proteomes" id="UP000321353"/>
    </source>
</evidence>
<gene>
    <name evidence="3" type="ORF">Mal15_18660</name>
</gene>
<dbReference type="InterPro" id="IPR006016">
    <property type="entry name" value="UspA"/>
</dbReference>